<evidence type="ECO:0000313" key="3">
    <source>
        <dbReference type="Proteomes" id="UP000006403"/>
    </source>
</evidence>
<comment type="caution">
    <text evidence="2">The sequence shown here is derived from an EMBL/GenBank/DDBJ whole genome shotgun (WGS) entry which is preliminary data.</text>
</comment>
<dbReference type="AlphaFoldDB" id="J6YVX6"/>
<dbReference type="SUPFAM" id="SSF53448">
    <property type="entry name" value="Nucleotide-diphospho-sugar transferases"/>
    <property type="match status" value="1"/>
</dbReference>
<name>J6YVX6_ENTFC</name>
<gene>
    <name evidence="2" type="ORF">HMPREF1348_01770</name>
</gene>
<dbReference type="InterPro" id="IPR051706">
    <property type="entry name" value="Glycosyltransferase_domain"/>
</dbReference>
<dbReference type="GO" id="GO:0016020">
    <property type="term" value="C:membrane"/>
    <property type="evidence" value="ECO:0007669"/>
    <property type="project" value="GOC"/>
</dbReference>
<dbReference type="Pfam" id="PF04488">
    <property type="entry name" value="Gly_transf_sug"/>
    <property type="match status" value="1"/>
</dbReference>
<dbReference type="PANTHER" id="PTHR32385">
    <property type="entry name" value="MANNOSYL PHOSPHORYLINOSITOL CERAMIDE SYNTHASE"/>
    <property type="match status" value="1"/>
</dbReference>
<dbReference type="InterPro" id="IPR029044">
    <property type="entry name" value="Nucleotide-diphossugar_trans"/>
</dbReference>
<sequence length="250" mass="29228">MIPKKIHYCWFGKNPLPNEVKKCIESWKLFCPDYEIIEWNEENYDVFKIDYMAEAYKAKKYAFVSDYARLDIIYNNGGIYLDTDVELIRPLDDLLHHSCYLGMELPGRVATGLGFGAVKGNNFLYENMKYYEHNHFFYKGRMNLTTCVDITTNILKKHGLSNDDNIQIIKDTIIFSTEYFCPYDIEKGITNLTCNTISIHHYSASWYQGGNIIKNIRKKTIPIKIKIRKRIDSSFGIGSYEKIKKILKGF</sequence>
<keyword evidence="1" id="KW-0808">Transferase</keyword>
<proteinExistence type="predicted"/>
<dbReference type="GO" id="GO:0000030">
    <property type="term" value="F:mannosyltransferase activity"/>
    <property type="evidence" value="ECO:0007669"/>
    <property type="project" value="TreeGrafter"/>
</dbReference>
<dbReference type="Gene3D" id="3.90.550.20">
    <property type="match status" value="1"/>
</dbReference>
<protein>
    <recommendedName>
        <fullName evidence="4">Glycosyl transferase</fullName>
    </recommendedName>
</protein>
<evidence type="ECO:0000256" key="1">
    <source>
        <dbReference type="ARBA" id="ARBA00022679"/>
    </source>
</evidence>
<accession>J6YVX6</accession>
<organism evidence="2 3">
    <name type="scientific">Enterococcus faecium 505</name>
    <dbReference type="NCBI Taxonomy" id="1134806"/>
    <lineage>
        <taxon>Bacteria</taxon>
        <taxon>Bacillati</taxon>
        <taxon>Bacillota</taxon>
        <taxon>Bacilli</taxon>
        <taxon>Lactobacillales</taxon>
        <taxon>Enterococcaceae</taxon>
        <taxon>Enterococcus</taxon>
    </lineage>
</organism>
<reference evidence="2 3" key="1">
    <citation type="submission" date="2012-04" db="EMBL/GenBank/DDBJ databases">
        <authorList>
            <person name="Weinstock G."/>
            <person name="Sodergren E."/>
            <person name="Lobos E.A."/>
            <person name="Fulton L."/>
            <person name="Fulton R."/>
            <person name="Courtney L."/>
            <person name="Fronick C."/>
            <person name="O'Laughlin M."/>
            <person name="Godfrey J."/>
            <person name="Wilson R.M."/>
            <person name="Miner T."/>
            <person name="Farmer C."/>
            <person name="Delehaunty K."/>
            <person name="Cordes M."/>
            <person name="Minx P."/>
            <person name="Tomlinson C."/>
            <person name="Chen J."/>
            <person name="Wollam A."/>
            <person name="Pepin K.H."/>
            <person name="Bhonagiri V."/>
            <person name="Zhang X."/>
            <person name="Suruliraj S."/>
            <person name="Warren W."/>
            <person name="Mitreva M."/>
            <person name="Mardis E.R."/>
            <person name="Wilson R.K."/>
        </authorList>
    </citation>
    <scope>NUCLEOTIDE SEQUENCE [LARGE SCALE GENOMIC DNA]</scope>
    <source>
        <strain evidence="2 3">505</strain>
    </source>
</reference>
<dbReference type="HOGENOM" id="CLU_073547_2_0_9"/>
<evidence type="ECO:0008006" key="4">
    <source>
        <dbReference type="Google" id="ProtNLM"/>
    </source>
</evidence>
<dbReference type="RefSeq" id="WP_002311297.1">
    <property type="nucleotide sequence ID" value="NZ_JH813171.1"/>
</dbReference>
<dbReference type="Proteomes" id="UP000006403">
    <property type="component" value="Unassembled WGS sequence"/>
</dbReference>
<evidence type="ECO:0000313" key="2">
    <source>
        <dbReference type="EMBL" id="EJY44759.1"/>
    </source>
</evidence>
<dbReference type="InterPro" id="IPR007577">
    <property type="entry name" value="GlycoTrfase_DXD_sugar-bd_CS"/>
</dbReference>
<dbReference type="EMBL" id="AMBL01000059">
    <property type="protein sequence ID" value="EJY44759.1"/>
    <property type="molecule type" value="Genomic_DNA"/>
</dbReference>
<dbReference type="PANTHER" id="PTHR32385:SF15">
    <property type="entry name" value="INOSITOL PHOSPHOCERAMIDE MANNOSYLTRANSFERASE 1"/>
    <property type="match status" value="1"/>
</dbReference>
<dbReference type="PATRIC" id="fig|1134806.3.peg.1684"/>
<dbReference type="GO" id="GO:0051999">
    <property type="term" value="P:mannosyl-inositol phosphorylceramide biosynthetic process"/>
    <property type="evidence" value="ECO:0007669"/>
    <property type="project" value="TreeGrafter"/>
</dbReference>